<proteinExistence type="predicted"/>
<evidence type="ECO:0000313" key="2">
    <source>
        <dbReference type="Proteomes" id="UP000286045"/>
    </source>
</evidence>
<name>A0A439DJA7_9PEZI</name>
<dbReference type="Proteomes" id="UP000286045">
    <property type="component" value="Unassembled WGS sequence"/>
</dbReference>
<keyword evidence="2" id="KW-1185">Reference proteome</keyword>
<sequence>MRVRAVSRVRCARAVAVAVRVRLADVGLLIPGAEAIAMQGGQDGGEEEEDGVEDAEGEARLEHGARLIDLHAEPIDRRTAKDAETDVDRRAADHVRAVGVGDEAQLVHGADEGATNRMSMNATKVAFVEEWWYEKMVKSAQAPASTDTMKSTRMYVGVRALSLL</sequence>
<dbReference type="AlphaFoldDB" id="A0A439DJA7"/>
<organism evidence="1 2">
    <name type="scientific">Xylaria grammica</name>
    <dbReference type="NCBI Taxonomy" id="363999"/>
    <lineage>
        <taxon>Eukaryota</taxon>
        <taxon>Fungi</taxon>
        <taxon>Dikarya</taxon>
        <taxon>Ascomycota</taxon>
        <taxon>Pezizomycotina</taxon>
        <taxon>Sordariomycetes</taxon>
        <taxon>Xylariomycetidae</taxon>
        <taxon>Xylariales</taxon>
        <taxon>Xylariaceae</taxon>
        <taxon>Xylaria</taxon>
    </lineage>
</organism>
<gene>
    <name evidence="1" type="ORF">EKO27_g654</name>
</gene>
<protein>
    <submittedName>
        <fullName evidence="1">Uncharacterized protein</fullName>
    </submittedName>
</protein>
<evidence type="ECO:0000313" key="1">
    <source>
        <dbReference type="EMBL" id="RWA14461.1"/>
    </source>
</evidence>
<reference evidence="1 2" key="1">
    <citation type="submission" date="2018-12" db="EMBL/GenBank/DDBJ databases">
        <title>Draft genome sequence of Xylaria grammica IHI A82.</title>
        <authorList>
            <person name="Buettner E."/>
            <person name="Kellner H."/>
        </authorList>
    </citation>
    <scope>NUCLEOTIDE SEQUENCE [LARGE SCALE GENOMIC DNA]</scope>
    <source>
        <strain evidence="1 2">IHI A82</strain>
    </source>
</reference>
<dbReference type="EMBL" id="RYZI01000008">
    <property type="protein sequence ID" value="RWA14461.1"/>
    <property type="molecule type" value="Genomic_DNA"/>
</dbReference>
<accession>A0A439DJA7</accession>
<comment type="caution">
    <text evidence="1">The sequence shown here is derived from an EMBL/GenBank/DDBJ whole genome shotgun (WGS) entry which is preliminary data.</text>
</comment>